<evidence type="ECO:0000256" key="4">
    <source>
        <dbReference type="ARBA" id="ARBA00023136"/>
    </source>
</evidence>
<evidence type="ECO:0000259" key="6">
    <source>
        <dbReference type="Pfam" id="PF04932"/>
    </source>
</evidence>
<dbReference type="STRING" id="886377.Murru_1370"/>
<dbReference type="InterPro" id="IPR051533">
    <property type="entry name" value="WaaL-like"/>
</dbReference>
<feature type="transmembrane region" description="Helical" evidence="5">
    <location>
        <begin position="12"/>
        <end position="29"/>
    </location>
</feature>
<keyword evidence="8" id="KW-1185">Reference proteome</keyword>
<protein>
    <recommendedName>
        <fullName evidence="6">O-antigen ligase-related domain-containing protein</fullName>
    </recommendedName>
</protein>
<feature type="transmembrane region" description="Helical" evidence="5">
    <location>
        <begin position="118"/>
        <end position="138"/>
    </location>
</feature>
<keyword evidence="3 5" id="KW-1133">Transmembrane helix</keyword>
<dbReference type="InterPro" id="IPR007016">
    <property type="entry name" value="O-antigen_ligase-rel_domated"/>
</dbReference>
<reference evidence="8" key="1">
    <citation type="submission" date="2011-08" db="EMBL/GenBank/DDBJ databases">
        <title>The complete genome of Muricauda ruestringensis DSM 13258.</title>
        <authorList>
            <person name="Lucas S."/>
            <person name="Han J."/>
            <person name="Lapidus A."/>
            <person name="Bruce D."/>
            <person name="Goodwin L."/>
            <person name="Pitluck S."/>
            <person name="Peters L."/>
            <person name="Kyrpides N."/>
            <person name="Mavromatis K."/>
            <person name="Ivanova N."/>
            <person name="Ovchinnikova G."/>
            <person name="Teshima H."/>
            <person name="Detter J.C."/>
            <person name="Tapia R."/>
            <person name="Han C."/>
            <person name="Land M."/>
            <person name="Hauser L."/>
            <person name="Markowitz V."/>
            <person name="Cheng J.-F."/>
            <person name="Hugenholtz P."/>
            <person name="Woyke T."/>
            <person name="Wu D."/>
            <person name="Spring S."/>
            <person name="Schroeder M."/>
            <person name="Brambilla E."/>
            <person name="Klenk H.-P."/>
            <person name="Eisen J.A."/>
        </authorList>
    </citation>
    <scope>NUCLEOTIDE SEQUENCE [LARGE SCALE GENOMIC DNA]</scope>
    <source>
        <strain evidence="8">DSM 13258 / LMG 19739 / B1</strain>
    </source>
</reference>
<dbReference type="PANTHER" id="PTHR37422">
    <property type="entry name" value="TEICHURONIC ACID BIOSYNTHESIS PROTEIN TUAE"/>
    <property type="match status" value="1"/>
</dbReference>
<keyword evidence="4 5" id="KW-0472">Membrane</keyword>
<evidence type="ECO:0000256" key="5">
    <source>
        <dbReference type="SAM" id="Phobius"/>
    </source>
</evidence>
<gene>
    <name evidence="7" type="ordered locus">Murru_1370</name>
</gene>
<feature type="transmembrane region" description="Helical" evidence="5">
    <location>
        <begin position="89"/>
        <end position="106"/>
    </location>
</feature>
<feature type="transmembrane region" description="Helical" evidence="5">
    <location>
        <begin position="189"/>
        <end position="222"/>
    </location>
</feature>
<evidence type="ECO:0000313" key="8">
    <source>
        <dbReference type="Proteomes" id="UP000008908"/>
    </source>
</evidence>
<dbReference type="OrthoDB" id="1424618at2"/>
<feature type="transmembrane region" description="Helical" evidence="5">
    <location>
        <begin position="158"/>
        <end position="177"/>
    </location>
</feature>
<proteinExistence type="predicted"/>
<dbReference type="GO" id="GO:0016020">
    <property type="term" value="C:membrane"/>
    <property type="evidence" value="ECO:0007669"/>
    <property type="project" value="UniProtKB-SubCell"/>
</dbReference>
<feature type="transmembrane region" description="Helical" evidence="5">
    <location>
        <begin position="65"/>
        <end position="83"/>
    </location>
</feature>
<comment type="subcellular location">
    <subcellularLocation>
        <location evidence="1">Membrane</location>
        <topology evidence="1">Multi-pass membrane protein</topology>
    </subcellularLocation>
</comment>
<evidence type="ECO:0000256" key="1">
    <source>
        <dbReference type="ARBA" id="ARBA00004141"/>
    </source>
</evidence>
<reference evidence="7 8" key="2">
    <citation type="journal article" date="2012" name="Stand. Genomic Sci.">
        <title>Complete genome sequence of the facultatively anaerobic, appendaged bacterium Muricauda ruestringensis type strain (B1(T)).</title>
        <authorList>
            <person name="Huntemann M."/>
            <person name="Teshima H."/>
            <person name="Lapidus A."/>
            <person name="Nolan M."/>
            <person name="Lucas S."/>
            <person name="Hammon N."/>
            <person name="Deshpande S."/>
            <person name="Cheng J.F."/>
            <person name="Tapia R."/>
            <person name="Goodwin L.A."/>
            <person name="Pitluck S."/>
            <person name="Liolios K."/>
            <person name="Pagani I."/>
            <person name="Ivanova N."/>
            <person name="Mavromatis K."/>
            <person name="Mikhailova N."/>
            <person name="Pati A."/>
            <person name="Chen A."/>
            <person name="Palaniappan K."/>
            <person name="Land M."/>
            <person name="Hauser L."/>
            <person name="Pan C."/>
            <person name="Brambilla E.M."/>
            <person name="Rohde M."/>
            <person name="Spring S."/>
            <person name="Goker M."/>
            <person name="Detter J.C."/>
            <person name="Bristow J."/>
            <person name="Eisen J.A."/>
            <person name="Markowitz V."/>
            <person name="Hugenholtz P."/>
            <person name="Kyrpides N.C."/>
            <person name="Klenk H.P."/>
            <person name="Woyke T."/>
        </authorList>
    </citation>
    <scope>NUCLEOTIDE SEQUENCE [LARGE SCALE GENOMIC DNA]</scope>
    <source>
        <strain evidence="8">DSM 13258 / LMG 19739 / B1</strain>
    </source>
</reference>
<accession>G2PPN0</accession>
<dbReference type="RefSeq" id="WP_014032692.1">
    <property type="nucleotide sequence ID" value="NC_015945.1"/>
</dbReference>
<dbReference type="Proteomes" id="UP000008908">
    <property type="component" value="Chromosome"/>
</dbReference>
<feature type="transmembrane region" description="Helical" evidence="5">
    <location>
        <begin position="35"/>
        <end position="53"/>
    </location>
</feature>
<dbReference type="KEGG" id="mrs:Murru_1370"/>
<dbReference type="EMBL" id="CP002999">
    <property type="protein sequence ID" value="AEM70411.1"/>
    <property type="molecule type" value="Genomic_DNA"/>
</dbReference>
<evidence type="ECO:0000256" key="2">
    <source>
        <dbReference type="ARBA" id="ARBA00022692"/>
    </source>
</evidence>
<evidence type="ECO:0000256" key="3">
    <source>
        <dbReference type="ARBA" id="ARBA00022989"/>
    </source>
</evidence>
<feature type="transmembrane region" description="Helical" evidence="5">
    <location>
        <begin position="228"/>
        <end position="250"/>
    </location>
</feature>
<feature type="transmembrane region" description="Helical" evidence="5">
    <location>
        <begin position="333"/>
        <end position="353"/>
    </location>
</feature>
<evidence type="ECO:0000313" key="7">
    <source>
        <dbReference type="EMBL" id="AEM70411.1"/>
    </source>
</evidence>
<dbReference type="AlphaFoldDB" id="G2PPN0"/>
<organism evidence="7 8">
    <name type="scientific">Allomuricauda ruestringensis (strain DSM 13258 / CIP 107369 / LMG 19739 / B1)</name>
    <name type="common">Muricauda ruestringensis</name>
    <dbReference type="NCBI Taxonomy" id="886377"/>
    <lineage>
        <taxon>Bacteria</taxon>
        <taxon>Pseudomonadati</taxon>
        <taxon>Bacteroidota</taxon>
        <taxon>Flavobacteriia</taxon>
        <taxon>Flavobacteriales</taxon>
        <taxon>Flavobacteriaceae</taxon>
        <taxon>Flagellimonas</taxon>
    </lineage>
</organism>
<feature type="domain" description="O-antigen ligase-related" evidence="6">
    <location>
        <begin position="192"/>
        <end position="348"/>
    </location>
</feature>
<dbReference type="eggNOG" id="COG3307">
    <property type="taxonomic scope" value="Bacteria"/>
</dbReference>
<keyword evidence="2 5" id="KW-0812">Transmembrane</keyword>
<feature type="transmembrane region" description="Helical" evidence="5">
    <location>
        <begin position="365"/>
        <end position="382"/>
    </location>
</feature>
<dbReference type="Pfam" id="PF04932">
    <property type="entry name" value="Wzy_C"/>
    <property type="match status" value="1"/>
</dbReference>
<dbReference type="PANTHER" id="PTHR37422:SF17">
    <property type="entry name" value="O-ANTIGEN LIGASE"/>
    <property type="match status" value="1"/>
</dbReference>
<sequence>MNSLLKPEHKKIDFWYGLLISAFCFSLPFEGVARAVPNIILIPLLVLFPFTIKRESFKNWYWRPIVLYAILWVSLLVKTFVFGQFESEMGFLTKLLLVSAIFFLMTPVNSMSWVKKGLVYGTTAAILLSFGAVIGYIIESGHFKFSSGPQVNSVLVTERVYLAFLAVISSVFCFNETTEEEKKAKKSLYLAILLINVLFILMVAARMATISLIVIGVFYFIFKKRYKQLLYFGAAALALLFVAIISNPNLKNRIFYADKKKNFVEKVQAWEPRVVIWGCTFSSLSDTDFNYLFGFASSNEVQGKLLECYDESIEREGKRDYFLREKFNPHNQYFDILLLTGFLGLFLFGGIFFDLLRCNRHNFTNLALILSFLLLGLVECYLHRQLGVYIFGVLCIVALKKTKKNYLTEE</sequence>
<name>G2PPN0_ALLRU</name>
<dbReference type="HOGENOM" id="CLU_683247_0_0_10"/>